<name>A0A7C5R4E0_9PROT</name>
<feature type="transmembrane region" description="Helical" evidence="1">
    <location>
        <begin position="90"/>
        <end position="110"/>
    </location>
</feature>
<dbReference type="AlphaFoldDB" id="A0A7C5R4E0"/>
<comment type="caution">
    <text evidence="2">The sequence shown here is derived from an EMBL/GenBank/DDBJ whole genome shotgun (WGS) entry which is preliminary data.</text>
</comment>
<feature type="transmembrane region" description="Helical" evidence="1">
    <location>
        <begin position="55"/>
        <end position="78"/>
    </location>
</feature>
<feature type="non-terminal residue" evidence="2">
    <location>
        <position position="116"/>
    </location>
</feature>
<keyword evidence="1" id="KW-1133">Transmembrane helix</keyword>
<feature type="transmembrane region" description="Helical" evidence="1">
    <location>
        <begin position="25"/>
        <end position="49"/>
    </location>
</feature>
<protein>
    <submittedName>
        <fullName evidence="2">EamA/RhaT family transporter</fullName>
    </submittedName>
</protein>
<evidence type="ECO:0000256" key="1">
    <source>
        <dbReference type="SAM" id="Phobius"/>
    </source>
</evidence>
<reference evidence="2" key="1">
    <citation type="journal article" date="2020" name="mSystems">
        <title>Genome- and Community-Level Interaction Insights into Carbon Utilization and Element Cycling Functions of Hydrothermarchaeota in Hydrothermal Sediment.</title>
        <authorList>
            <person name="Zhou Z."/>
            <person name="Liu Y."/>
            <person name="Xu W."/>
            <person name="Pan J."/>
            <person name="Luo Z.H."/>
            <person name="Li M."/>
        </authorList>
    </citation>
    <scope>NUCLEOTIDE SEQUENCE [LARGE SCALE GENOMIC DNA]</scope>
    <source>
        <strain evidence="2">HyVt-485</strain>
    </source>
</reference>
<sequence>MTYPSQSFKPLPVHVEPAHTREQILAGYALALLGAVLFSGKAIFIKLAYRADPNLAPLTLLAIRMGIAMPIYAAIGVWAYKRRFHNRSSALGFSGVALAGGIGLFGYYFASLMDFS</sequence>
<accession>A0A7C5R4E0</accession>
<gene>
    <name evidence="2" type="ORF">ENJ42_06180</name>
</gene>
<keyword evidence="1" id="KW-0472">Membrane</keyword>
<keyword evidence="1" id="KW-0812">Transmembrane</keyword>
<dbReference type="EMBL" id="DRMJ01000318">
    <property type="protein sequence ID" value="HHL43186.1"/>
    <property type="molecule type" value="Genomic_DNA"/>
</dbReference>
<evidence type="ECO:0000313" key="2">
    <source>
        <dbReference type="EMBL" id="HHL43186.1"/>
    </source>
</evidence>
<dbReference type="Proteomes" id="UP000885830">
    <property type="component" value="Unassembled WGS sequence"/>
</dbReference>
<proteinExistence type="predicted"/>
<organism evidence="2">
    <name type="scientific">Hellea balneolensis</name>
    <dbReference type="NCBI Taxonomy" id="287478"/>
    <lineage>
        <taxon>Bacteria</taxon>
        <taxon>Pseudomonadati</taxon>
        <taxon>Pseudomonadota</taxon>
        <taxon>Alphaproteobacteria</taxon>
        <taxon>Maricaulales</taxon>
        <taxon>Robiginitomaculaceae</taxon>
        <taxon>Hellea</taxon>
    </lineage>
</organism>